<evidence type="ECO:0000313" key="4">
    <source>
        <dbReference type="Proteomes" id="UP001530400"/>
    </source>
</evidence>
<dbReference type="AlphaFoldDB" id="A0ABD3NTE4"/>
<evidence type="ECO:0000256" key="1">
    <source>
        <dbReference type="SAM" id="SignalP"/>
    </source>
</evidence>
<dbReference type="InterPro" id="IPR023210">
    <property type="entry name" value="NADP_OxRdtase_dom"/>
</dbReference>
<evidence type="ECO:0000313" key="3">
    <source>
        <dbReference type="EMBL" id="KAL3777030.1"/>
    </source>
</evidence>
<organism evidence="3 4">
    <name type="scientific">Cyclotella atomus</name>
    <dbReference type="NCBI Taxonomy" id="382360"/>
    <lineage>
        <taxon>Eukaryota</taxon>
        <taxon>Sar</taxon>
        <taxon>Stramenopiles</taxon>
        <taxon>Ochrophyta</taxon>
        <taxon>Bacillariophyta</taxon>
        <taxon>Coscinodiscophyceae</taxon>
        <taxon>Thalassiosirophycidae</taxon>
        <taxon>Stephanodiscales</taxon>
        <taxon>Stephanodiscaceae</taxon>
        <taxon>Cyclotella</taxon>
    </lineage>
</organism>
<name>A0ABD3NTE4_9STRA</name>
<gene>
    <name evidence="3" type="ORF">ACHAWO_013304</name>
</gene>
<dbReference type="InterPro" id="IPR018170">
    <property type="entry name" value="Aldo/ket_reductase_CS"/>
</dbReference>
<dbReference type="SUPFAM" id="SSF51430">
    <property type="entry name" value="NAD(P)-linked oxidoreductase"/>
    <property type="match status" value="1"/>
</dbReference>
<dbReference type="Proteomes" id="UP001530400">
    <property type="component" value="Unassembled WGS sequence"/>
</dbReference>
<dbReference type="Pfam" id="PF00248">
    <property type="entry name" value="Aldo_ket_red"/>
    <property type="match status" value="1"/>
</dbReference>
<accession>A0ABD3NTE4</accession>
<dbReference type="Gene3D" id="3.20.20.100">
    <property type="entry name" value="NADP-dependent oxidoreductase domain"/>
    <property type="match status" value="1"/>
</dbReference>
<dbReference type="CDD" id="cd19071">
    <property type="entry name" value="AKR_AKR1-5-like"/>
    <property type="match status" value="1"/>
</dbReference>
<sequence length="438" mass="48267">MTRLLIYLSLLNVSLAFYTSKSLALKKVVQKCHFQEDVDTTSSSFFDGSANVGFVDICNGFGSSSLDRRTALVAGAYLASFGIMMPPDGVYAIASPSPDVLLKSFDGKTISMPLIAYSFYKTSPEQAPRGLALALRAGVRHFDLATDYGNFDEVAPILKQYWTTGKIDWKFEDEKEELLQLLDRTKKAAGSFRTKMDGKQRRQDIFLTYKLSNDEQSTDPSSIKNKVESILSQLDTPCIDLVSLHSPLPGSERRISTYKTLLDLKEKGLIRAVGVCNYGLCHLKELSANGFPLPAVNQLEISPFNTHDPIVRYCKESSIQVSCAAWSKLSSVSGPVEQWAKLGELAKDKGVTKAQVLVRWALQKGFGCAPRSGTGSKLERIAVAENSFGGVVNFNLSENDMDLLRSLDVDYKAGKLGRRDGWKDEDVTSDSWDPTDAC</sequence>
<feature type="signal peptide" evidence="1">
    <location>
        <begin position="1"/>
        <end position="16"/>
    </location>
</feature>
<dbReference type="PROSITE" id="PS00062">
    <property type="entry name" value="ALDOKETO_REDUCTASE_2"/>
    <property type="match status" value="1"/>
</dbReference>
<dbReference type="EMBL" id="JALLPJ020001068">
    <property type="protein sequence ID" value="KAL3777030.1"/>
    <property type="molecule type" value="Genomic_DNA"/>
</dbReference>
<feature type="chain" id="PRO_5044836213" description="NADP-dependent oxidoreductase domain-containing protein" evidence="1">
    <location>
        <begin position="17"/>
        <end position="438"/>
    </location>
</feature>
<comment type="caution">
    <text evidence="3">The sequence shown here is derived from an EMBL/GenBank/DDBJ whole genome shotgun (WGS) entry which is preliminary data.</text>
</comment>
<protein>
    <recommendedName>
        <fullName evidence="2">NADP-dependent oxidoreductase domain-containing protein</fullName>
    </recommendedName>
</protein>
<dbReference type="InterPro" id="IPR020471">
    <property type="entry name" value="AKR"/>
</dbReference>
<keyword evidence="1" id="KW-0732">Signal</keyword>
<dbReference type="PRINTS" id="PR00069">
    <property type="entry name" value="ALDKETRDTASE"/>
</dbReference>
<dbReference type="PANTHER" id="PTHR43827">
    <property type="entry name" value="2,5-DIKETO-D-GLUCONIC ACID REDUCTASE"/>
    <property type="match status" value="1"/>
</dbReference>
<proteinExistence type="predicted"/>
<keyword evidence="4" id="KW-1185">Reference proteome</keyword>
<evidence type="ECO:0000259" key="2">
    <source>
        <dbReference type="Pfam" id="PF00248"/>
    </source>
</evidence>
<dbReference type="InterPro" id="IPR036812">
    <property type="entry name" value="NAD(P)_OxRdtase_dom_sf"/>
</dbReference>
<feature type="domain" description="NADP-dependent oxidoreductase" evidence="2">
    <location>
        <begin position="122"/>
        <end position="407"/>
    </location>
</feature>
<reference evidence="3 4" key="1">
    <citation type="submission" date="2024-10" db="EMBL/GenBank/DDBJ databases">
        <title>Updated reference genomes for cyclostephanoid diatoms.</title>
        <authorList>
            <person name="Roberts W.R."/>
            <person name="Alverson A.J."/>
        </authorList>
    </citation>
    <scope>NUCLEOTIDE SEQUENCE [LARGE SCALE GENOMIC DNA]</scope>
    <source>
        <strain evidence="3 4">AJA010-31</strain>
    </source>
</reference>
<dbReference type="PANTHER" id="PTHR43827:SF13">
    <property type="entry name" value="ALDO_KETO REDUCTASE FAMILY PROTEIN"/>
    <property type="match status" value="1"/>
</dbReference>